<dbReference type="EMBL" id="JABBXF010000095">
    <property type="protein sequence ID" value="NVK81850.1"/>
    <property type="molecule type" value="Genomic_DNA"/>
</dbReference>
<gene>
    <name evidence="2" type="ORF">HG542_30005</name>
</gene>
<dbReference type="PROSITE" id="PS50943">
    <property type="entry name" value="HTH_CROC1"/>
    <property type="match status" value="1"/>
</dbReference>
<dbReference type="Pfam" id="PF01381">
    <property type="entry name" value="HTH_3"/>
    <property type="match status" value="1"/>
</dbReference>
<accession>A0A7Y7BAD2</accession>
<dbReference type="InterPro" id="IPR010982">
    <property type="entry name" value="Lambda_DNA-bd_dom_sf"/>
</dbReference>
<keyword evidence="3" id="KW-1185">Reference proteome</keyword>
<reference evidence="2 3" key="1">
    <citation type="submission" date="2020-04" db="EMBL/GenBank/DDBJ databases">
        <title>Draft Genome Sequence of Streptomyces morookaense DSM 40503, an 8-azaguanine-producing strain.</title>
        <authorList>
            <person name="Qi J."/>
            <person name="Gao J.-M."/>
        </authorList>
    </citation>
    <scope>NUCLEOTIDE SEQUENCE [LARGE SCALE GENOMIC DNA]</scope>
    <source>
        <strain evidence="2 3">DSM 40503</strain>
    </source>
</reference>
<dbReference type="GO" id="GO:0003677">
    <property type="term" value="F:DNA binding"/>
    <property type="evidence" value="ECO:0007669"/>
    <property type="project" value="InterPro"/>
</dbReference>
<evidence type="ECO:0000313" key="2">
    <source>
        <dbReference type="EMBL" id="NVK81850.1"/>
    </source>
</evidence>
<dbReference type="SMART" id="SM00530">
    <property type="entry name" value="HTH_XRE"/>
    <property type="match status" value="1"/>
</dbReference>
<dbReference type="SUPFAM" id="SSF47413">
    <property type="entry name" value="lambda repressor-like DNA-binding domains"/>
    <property type="match status" value="1"/>
</dbReference>
<dbReference type="AlphaFoldDB" id="A0A7Y7BAD2"/>
<dbReference type="InterPro" id="IPR001387">
    <property type="entry name" value="Cro/C1-type_HTH"/>
</dbReference>
<dbReference type="Gene3D" id="1.10.260.40">
    <property type="entry name" value="lambda repressor-like DNA-binding domains"/>
    <property type="match status" value="1"/>
</dbReference>
<sequence length="390" mass="42082">MMIGDLIRDLRKAQGWSQGRLATELNRSSGANLTREYVSGWERGKVRPGPFYLRHLAVALGVPLSVLEGTGPGRGPSGVPDGLVAKVAPAVADDLLSRGFAVRLRGGPPLEEWEARLTRHGVDYLVLGAAEMQRRLADDLVVVQQQLDEPRMWAVAALLMTMYATTFSQAEEARAASWYRSAAEAADRSGDRAIRVWVRGRAVLSLGYWGTSLGLADMFADQALALGGQPSPGLVAANLSKACSAAIHGERTEALRLADDARRTFEAAEASGSPRPFSISGKVSDFDIPAWRVNGFLSLLSTRLGDEKRADHAYDETQRELPPQLLRFATHMELHRGLVLARAGDVAGGLAYAQAALDALPPGNSTDLLQLLIAEIRSQSPDRTPDEWAA</sequence>
<comment type="caution">
    <text evidence="2">The sequence shown here is derived from an EMBL/GenBank/DDBJ whole genome shotgun (WGS) entry which is preliminary data.</text>
</comment>
<feature type="domain" description="HTH cro/C1-type" evidence="1">
    <location>
        <begin position="7"/>
        <end position="67"/>
    </location>
</feature>
<dbReference type="Proteomes" id="UP000587462">
    <property type="component" value="Unassembled WGS sequence"/>
</dbReference>
<organism evidence="2 3">
    <name type="scientific">Streptomyces morookaense</name>
    <name type="common">Streptoverticillium morookaense</name>
    <dbReference type="NCBI Taxonomy" id="1970"/>
    <lineage>
        <taxon>Bacteria</taxon>
        <taxon>Bacillati</taxon>
        <taxon>Actinomycetota</taxon>
        <taxon>Actinomycetes</taxon>
        <taxon>Kitasatosporales</taxon>
        <taxon>Streptomycetaceae</taxon>
        <taxon>Streptomyces</taxon>
    </lineage>
</organism>
<evidence type="ECO:0000313" key="3">
    <source>
        <dbReference type="Proteomes" id="UP000587462"/>
    </source>
</evidence>
<evidence type="ECO:0000259" key="1">
    <source>
        <dbReference type="PROSITE" id="PS50943"/>
    </source>
</evidence>
<protein>
    <submittedName>
        <fullName evidence="2">Helix-turn-helix transcriptional regulator</fullName>
    </submittedName>
</protein>
<proteinExistence type="predicted"/>
<name>A0A7Y7BAD2_STRMO</name>
<dbReference type="CDD" id="cd00093">
    <property type="entry name" value="HTH_XRE"/>
    <property type="match status" value="1"/>
</dbReference>